<evidence type="ECO:0000313" key="3">
    <source>
        <dbReference type="Proteomes" id="UP000828390"/>
    </source>
</evidence>
<comment type="caution">
    <text evidence="2">The sequence shown here is derived from an EMBL/GenBank/DDBJ whole genome shotgun (WGS) entry which is preliminary data.</text>
</comment>
<proteinExistence type="predicted"/>
<keyword evidence="3" id="KW-1185">Reference proteome</keyword>
<gene>
    <name evidence="2" type="ORF">DPMN_070106</name>
</gene>
<reference evidence="2" key="1">
    <citation type="journal article" date="2019" name="bioRxiv">
        <title>The Genome of the Zebra Mussel, Dreissena polymorpha: A Resource for Invasive Species Research.</title>
        <authorList>
            <person name="McCartney M.A."/>
            <person name="Auch B."/>
            <person name="Kono T."/>
            <person name="Mallez S."/>
            <person name="Zhang Y."/>
            <person name="Obille A."/>
            <person name="Becker A."/>
            <person name="Abrahante J.E."/>
            <person name="Garbe J."/>
            <person name="Badalamenti J.P."/>
            <person name="Herman A."/>
            <person name="Mangelson H."/>
            <person name="Liachko I."/>
            <person name="Sullivan S."/>
            <person name="Sone E.D."/>
            <person name="Koren S."/>
            <person name="Silverstein K.A.T."/>
            <person name="Beckman K.B."/>
            <person name="Gohl D.M."/>
        </authorList>
    </citation>
    <scope>NUCLEOTIDE SEQUENCE</scope>
    <source>
        <strain evidence="2">Duluth1</strain>
        <tissue evidence="2">Whole animal</tissue>
    </source>
</reference>
<feature type="compositionally biased region" description="Polar residues" evidence="1">
    <location>
        <begin position="151"/>
        <end position="171"/>
    </location>
</feature>
<dbReference type="Proteomes" id="UP000828390">
    <property type="component" value="Unassembled WGS sequence"/>
</dbReference>
<name>A0A9D3Z2D1_DREPO</name>
<evidence type="ECO:0000256" key="1">
    <source>
        <dbReference type="SAM" id="MobiDB-lite"/>
    </source>
</evidence>
<accession>A0A9D3Z2D1</accession>
<protein>
    <submittedName>
        <fullName evidence="2">Uncharacterized protein</fullName>
    </submittedName>
</protein>
<reference evidence="2" key="2">
    <citation type="submission" date="2020-11" db="EMBL/GenBank/DDBJ databases">
        <authorList>
            <person name="McCartney M.A."/>
            <person name="Auch B."/>
            <person name="Kono T."/>
            <person name="Mallez S."/>
            <person name="Becker A."/>
            <person name="Gohl D.M."/>
            <person name="Silverstein K.A.T."/>
            <person name="Koren S."/>
            <person name="Bechman K.B."/>
            <person name="Herman A."/>
            <person name="Abrahante J.E."/>
            <person name="Garbe J."/>
        </authorList>
    </citation>
    <scope>NUCLEOTIDE SEQUENCE</scope>
    <source>
        <strain evidence="2">Duluth1</strain>
        <tissue evidence="2">Whole animal</tissue>
    </source>
</reference>
<organism evidence="2 3">
    <name type="scientific">Dreissena polymorpha</name>
    <name type="common">Zebra mussel</name>
    <name type="synonym">Mytilus polymorpha</name>
    <dbReference type="NCBI Taxonomy" id="45954"/>
    <lineage>
        <taxon>Eukaryota</taxon>
        <taxon>Metazoa</taxon>
        <taxon>Spiralia</taxon>
        <taxon>Lophotrochozoa</taxon>
        <taxon>Mollusca</taxon>
        <taxon>Bivalvia</taxon>
        <taxon>Autobranchia</taxon>
        <taxon>Heteroconchia</taxon>
        <taxon>Euheterodonta</taxon>
        <taxon>Imparidentia</taxon>
        <taxon>Neoheterodontei</taxon>
        <taxon>Myida</taxon>
        <taxon>Dreissenoidea</taxon>
        <taxon>Dreissenidae</taxon>
        <taxon>Dreissena</taxon>
    </lineage>
</organism>
<sequence>MTTIAHDWQSVQRDVAEKLKTKPADEVKKKIVIPDPVPVGNHLAHFIRSIHWNSKGMLPSTAGSQRSYDKYNTVTHLSFQGPEHFYIAPGEAAGGFERKKEKIEDIMLTPRNQIFNRWKVPERIVNTPAPSTPSIKPETPAQMVPDVPNIKLNSMPVQRSESRNGLQQSLPATPRSAAVQPRSPPVASPRRAKTMYVDTRKKTPPTVDLNGITNALRPEALPQAEEWLKTANSADKRVIERVLKMAGRKQAIEKSLKKTLLPDAKDTVEKWMKDASENERQVALNFFSSLAGSQLMGMTVDSQRKRLKEVINTLEDASPNGPYNGYVKATNRRKKQTISDGNLRYVRLLTPDTRKNSWMHTTWHHLPEYRDDDPVNNWSSHYIRPHAQIPRHFVIHPDWG</sequence>
<dbReference type="EMBL" id="JAIWYP010000014">
    <property type="protein sequence ID" value="KAH3710617.1"/>
    <property type="molecule type" value="Genomic_DNA"/>
</dbReference>
<evidence type="ECO:0000313" key="2">
    <source>
        <dbReference type="EMBL" id="KAH3710617.1"/>
    </source>
</evidence>
<dbReference type="AlphaFoldDB" id="A0A9D3Z2D1"/>
<feature type="region of interest" description="Disordered" evidence="1">
    <location>
        <begin position="128"/>
        <end position="194"/>
    </location>
</feature>